<dbReference type="AlphaFoldDB" id="A0A518IZB6"/>
<dbReference type="SUPFAM" id="SSF46785">
    <property type="entry name" value="Winged helix' DNA-binding domain"/>
    <property type="match status" value="1"/>
</dbReference>
<dbReference type="Pfam" id="PF13412">
    <property type="entry name" value="HTH_24"/>
    <property type="match status" value="1"/>
</dbReference>
<proteinExistence type="predicted"/>
<dbReference type="RefSeq" id="WP_145122186.1">
    <property type="nucleotide sequence ID" value="NZ_CP036292.1"/>
</dbReference>
<dbReference type="Gene3D" id="1.10.10.10">
    <property type="entry name" value="Winged helix-like DNA-binding domain superfamily/Winged helix DNA-binding domain"/>
    <property type="match status" value="1"/>
</dbReference>
<name>A0A518IZB6_9BACT</name>
<evidence type="ECO:0000313" key="1">
    <source>
        <dbReference type="EMBL" id="QDV58433.1"/>
    </source>
</evidence>
<dbReference type="InterPro" id="IPR036390">
    <property type="entry name" value="WH_DNA-bd_sf"/>
</dbReference>
<protein>
    <submittedName>
        <fullName evidence="1">MarR family protein</fullName>
    </submittedName>
</protein>
<keyword evidence="2" id="KW-1185">Reference proteome</keyword>
<gene>
    <name evidence="1" type="ORF">Mal33_44540</name>
</gene>
<dbReference type="OrthoDB" id="259423at2"/>
<sequence length="215" mass="24020">MNPTQPTTDVRQVDRQLLDQLRRHESMVIADLVDAMGVTATAVRQRIDRMLEMGLVQRAKINGGRGRPSFAYMLSPAGHRQAGADPGQLAVAMWQAISELPDPETRKWLLQRVAQRVGAEYREQLADSSLADRMDSMSHLLAEKRILAEFSNDGSLPVLDVHACPYPDLTDEGQRRDMCHLEQEMLSEALGQPMELSRCQLDGHSCCQFAPVPSQ</sequence>
<evidence type="ECO:0000313" key="2">
    <source>
        <dbReference type="Proteomes" id="UP000316770"/>
    </source>
</evidence>
<organism evidence="1 2">
    <name type="scientific">Rosistilla oblonga</name>
    <dbReference type="NCBI Taxonomy" id="2527990"/>
    <lineage>
        <taxon>Bacteria</taxon>
        <taxon>Pseudomonadati</taxon>
        <taxon>Planctomycetota</taxon>
        <taxon>Planctomycetia</taxon>
        <taxon>Pirellulales</taxon>
        <taxon>Pirellulaceae</taxon>
        <taxon>Rosistilla</taxon>
    </lineage>
</organism>
<accession>A0A518IZB6</accession>
<dbReference type="InterPro" id="IPR036388">
    <property type="entry name" value="WH-like_DNA-bd_sf"/>
</dbReference>
<dbReference type="Proteomes" id="UP000316770">
    <property type="component" value="Chromosome"/>
</dbReference>
<dbReference type="EMBL" id="CP036318">
    <property type="protein sequence ID" value="QDV58433.1"/>
    <property type="molecule type" value="Genomic_DNA"/>
</dbReference>
<reference evidence="1 2" key="1">
    <citation type="submission" date="2019-02" db="EMBL/GenBank/DDBJ databases">
        <title>Deep-cultivation of Planctomycetes and their phenomic and genomic characterization uncovers novel biology.</title>
        <authorList>
            <person name="Wiegand S."/>
            <person name="Jogler M."/>
            <person name="Boedeker C."/>
            <person name="Pinto D."/>
            <person name="Vollmers J."/>
            <person name="Rivas-Marin E."/>
            <person name="Kohn T."/>
            <person name="Peeters S.H."/>
            <person name="Heuer A."/>
            <person name="Rast P."/>
            <person name="Oberbeckmann S."/>
            <person name="Bunk B."/>
            <person name="Jeske O."/>
            <person name="Meyerdierks A."/>
            <person name="Storesund J.E."/>
            <person name="Kallscheuer N."/>
            <person name="Luecker S."/>
            <person name="Lage O.M."/>
            <person name="Pohl T."/>
            <person name="Merkel B.J."/>
            <person name="Hornburger P."/>
            <person name="Mueller R.-W."/>
            <person name="Bruemmer F."/>
            <person name="Labrenz M."/>
            <person name="Spormann A.M."/>
            <person name="Op den Camp H."/>
            <person name="Overmann J."/>
            <person name="Amann R."/>
            <person name="Jetten M.S.M."/>
            <person name="Mascher T."/>
            <person name="Medema M.H."/>
            <person name="Devos D.P."/>
            <person name="Kaster A.-K."/>
            <person name="Ovreas L."/>
            <person name="Rohde M."/>
            <person name="Galperin M.Y."/>
            <person name="Jogler C."/>
        </authorList>
    </citation>
    <scope>NUCLEOTIDE SEQUENCE [LARGE SCALE GENOMIC DNA]</scope>
    <source>
        <strain evidence="1 2">Mal33</strain>
    </source>
</reference>